<organism evidence="2">
    <name type="scientific">Trypanosoma congolense (strain IL3000)</name>
    <dbReference type="NCBI Taxonomy" id="1068625"/>
    <lineage>
        <taxon>Eukaryota</taxon>
        <taxon>Discoba</taxon>
        <taxon>Euglenozoa</taxon>
        <taxon>Kinetoplastea</taxon>
        <taxon>Metakinetoplastina</taxon>
        <taxon>Trypanosomatida</taxon>
        <taxon>Trypanosomatidae</taxon>
        <taxon>Trypanosoma</taxon>
        <taxon>Nannomonas</taxon>
    </lineage>
</organism>
<dbReference type="Pfam" id="PF14956">
    <property type="entry name" value="DUF4505"/>
    <property type="match status" value="1"/>
</dbReference>
<protein>
    <submittedName>
        <fullName evidence="2">Uncharacterized protein</fullName>
    </submittedName>
</protein>
<evidence type="ECO:0000313" key="2">
    <source>
        <dbReference type="EMBL" id="CCC95209.1"/>
    </source>
</evidence>
<proteinExistence type="inferred from homology"/>
<name>G0V0N8_TRYCI</name>
<dbReference type="EMBL" id="HE575324">
    <property type="protein sequence ID" value="CCC95209.1"/>
    <property type="molecule type" value="Genomic_DNA"/>
</dbReference>
<dbReference type="AlphaFoldDB" id="G0V0N8"/>
<dbReference type="InterPro" id="IPR028108">
    <property type="entry name" value="DUF4505"/>
</dbReference>
<dbReference type="PANTHER" id="PTHR31449:SF3">
    <property type="entry name" value="UPF0598 PROTEIN C8ORF82"/>
    <property type="match status" value="1"/>
</dbReference>
<sequence>MATVRAHFHYLDSHGHLHYVRDVKGIVGDSKHATCTESLCNRAFLDFFYLRLQHSDVAHVALCSKFVHDEEGGKLLLDDDTTITPQKIVDHFPYVSICGPELNFLKVEDAPVVFTGHCLDHPKFEQQTGVLTFAESLQEPLRPDALSITREGKLLHPITKLKGLIRTNSDGEEAAPLGLVAPQVGDKLGLRFNIEGYEKGGSYVIHWKGQQQVIPYAD</sequence>
<evidence type="ECO:0000256" key="1">
    <source>
        <dbReference type="ARBA" id="ARBA00006322"/>
    </source>
</evidence>
<dbReference type="PANTHER" id="PTHR31449">
    <property type="entry name" value="UPF0598 PROTEIN C8ORF82"/>
    <property type="match status" value="1"/>
</dbReference>
<comment type="similarity">
    <text evidence="1">Belongs to the UPF0598 family.</text>
</comment>
<gene>
    <name evidence="2" type="ORF">TCIL3000_11_6320</name>
</gene>
<dbReference type="VEuPathDB" id="TriTrypDB:TcIL3000.11.6320"/>
<reference evidence="2" key="1">
    <citation type="journal article" date="2012" name="Proc. Natl. Acad. Sci. U.S.A.">
        <title>Antigenic diversity is generated by distinct evolutionary mechanisms in African trypanosome species.</title>
        <authorList>
            <person name="Jackson A.P."/>
            <person name="Berry A."/>
            <person name="Aslett M."/>
            <person name="Allison H.C."/>
            <person name="Burton P."/>
            <person name="Vavrova-Anderson J."/>
            <person name="Brown R."/>
            <person name="Browne H."/>
            <person name="Corton N."/>
            <person name="Hauser H."/>
            <person name="Gamble J."/>
            <person name="Gilderthorp R."/>
            <person name="Marcello L."/>
            <person name="McQuillan J."/>
            <person name="Otto T.D."/>
            <person name="Quail M.A."/>
            <person name="Sanders M.J."/>
            <person name="van Tonder A."/>
            <person name="Ginger M.L."/>
            <person name="Field M.C."/>
            <person name="Barry J.D."/>
            <person name="Hertz-Fowler C."/>
            <person name="Berriman M."/>
        </authorList>
    </citation>
    <scope>NUCLEOTIDE SEQUENCE</scope>
    <source>
        <strain evidence="2">IL3000</strain>
    </source>
</reference>
<accession>G0V0N8</accession>